<keyword evidence="1" id="KW-0812">Transmembrane</keyword>
<accession>A0A4R3J6C1</accession>
<organism evidence="2 3">
    <name type="scientific">Varunaivibrio sulfuroxidans</name>
    <dbReference type="NCBI Taxonomy" id="1773489"/>
    <lineage>
        <taxon>Bacteria</taxon>
        <taxon>Pseudomonadati</taxon>
        <taxon>Pseudomonadota</taxon>
        <taxon>Alphaproteobacteria</taxon>
        <taxon>Rhodospirillales</taxon>
        <taxon>Magnetovibrionaceae</taxon>
        <taxon>Varunaivibrio</taxon>
    </lineage>
</organism>
<keyword evidence="3" id="KW-1185">Reference proteome</keyword>
<evidence type="ECO:0000313" key="3">
    <source>
        <dbReference type="Proteomes" id="UP000295304"/>
    </source>
</evidence>
<dbReference type="RefSeq" id="WP_276157063.1">
    <property type="nucleotide sequence ID" value="NZ_CP119676.1"/>
</dbReference>
<keyword evidence="1" id="KW-0472">Membrane</keyword>
<protein>
    <submittedName>
        <fullName evidence="2">Uncharacterized protein</fullName>
    </submittedName>
</protein>
<dbReference type="EMBL" id="SLZW01000009">
    <property type="protein sequence ID" value="TCS60917.1"/>
    <property type="molecule type" value="Genomic_DNA"/>
</dbReference>
<proteinExistence type="predicted"/>
<feature type="transmembrane region" description="Helical" evidence="1">
    <location>
        <begin position="6"/>
        <end position="25"/>
    </location>
</feature>
<name>A0A4R3J6C1_9PROT</name>
<keyword evidence="1" id="KW-1133">Transmembrane helix</keyword>
<comment type="caution">
    <text evidence="2">The sequence shown here is derived from an EMBL/GenBank/DDBJ whole genome shotgun (WGS) entry which is preliminary data.</text>
</comment>
<dbReference type="Proteomes" id="UP000295304">
    <property type="component" value="Unassembled WGS sequence"/>
</dbReference>
<gene>
    <name evidence="2" type="ORF">EDD55_10977</name>
</gene>
<sequence>MFLRDVVKTVIIAVVVIAGQAGIAAGGESEKHKNPGQVIRMSGG</sequence>
<reference evidence="2 3" key="1">
    <citation type="submission" date="2019-03" db="EMBL/GenBank/DDBJ databases">
        <title>Genomic Encyclopedia of Type Strains, Phase IV (KMG-IV): sequencing the most valuable type-strain genomes for metagenomic binning, comparative biology and taxonomic classification.</title>
        <authorList>
            <person name="Goeker M."/>
        </authorList>
    </citation>
    <scope>NUCLEOTIDE SEQUENCE [LARGE SCALE GENOMIC DNA]</scope>
    <source>
        <strain evidence="2 3">DSM 101688</strain>
    </source>
</reference>
<evidence type="ECO:0000313" key="2">
    <source>
        <dbReference type="EMBL" id="TCS60917.1"/>
    </source>
</evidence>
<dbReference type="AlphaFoldDB" id="A0A4R3J6C1"/>
<evidence type="ECO:0000256" key="1">
    <source>
        <dbReference type="SAM" id="Phobius"/>
    </source>
</evidence>